<comment type="caution">
    <text evidence="1">The sequence shown here is derived from an EMBL/GenBank/DDBJ whole genome shotgun (WGS) entry which is preliminary data.</text>
</comment>
<evidence type="ECO:0000313" key="1">
    <source>
        <dbReference type="EMBL" id="GAF94348.1"/>
    </source>
</evidence>
<dbReference type="EMBL" id="BARS01010507">
    <property type="protein sequence ID" value="GAF94348.1"/>
    <property type="molecule type" value="Genomic_DNA"/>
</dbReference>
<protein>
    <submittedName>
        <fullName evidence="1">Uncharacterized protein</fullName>
    </submittedName>
</protein>
<gene>
    <name evidence="1" type="ORF">S01H1_19451</name>
</gene>
<sequence>MISSFDDYMIHQSSIPVNQPETSDRNFYDRYWLNGFDREGEFIFESGFAIYPNRRVMDGHFSISVDGVQHCFHGSRRAPGDRRDSRVGPFHLEVVTPMRELRLRLEPNETGIECDLLFRATTTPAQEPKNVMYDEGR</sequence>
<dbReference type="AlphaFoldDB" id="X0TLA6"/>
<name>X0TLA6_9ZZZZ</name>
<accession>X0TLA6</accession>
<proteinExistence type="predicted"/>
<reference evidence="1" key="1">
    <citation type="journal article" date="2014" name="Front. Microbiol.">
        <title>High frequency of phylogenetically diverse reductive dehalogenase-homologous genes in deep subseafloor sedimentary metagenomes.</title>
        <authorList>
            <person name="Kawai M."/>
            <person name="Futagami T."/>
            <person name="Toyoda A."/>
            <person name="Takaki Y."/>
            <person name="Nishi S."/>
            <person name="Hori S."/>
            <person name="Arai W."/>
            <person name="Tsubouchi T."/>
            <person name="Morono Y."/>
            <person name="Uchiyama I."/>
            <person name="Ito T."/>
            <person name="Fujiyama A."/>
            <person name="Inagaki F."/>
            <person name="Takami H."/>
        </authorList>
    </citation>
    <scope>NUCLEOTIDE SEQUENCE</scope>
    <source>
        <strain evidence="1">Expedition CK06-06</strain>
    </source>
</reference>
<feature type="non-terminal residue" evidence="1">
    <location>
        <position position="137"/>
    </location>
</feature>
<organism evidence="1">
    <name type="scientific">marine sediment metagenome</name>
    <dbReference type="NCBI Taxonomy" id="412755"/>
    <lineage>
        <taxon>unclassified sequences</taxon>
        <taxon>metagenomes</taxon>
        <taxon>ecological metagenomes</taxon>
    </lineage>
</organism>